<gene>
    <name evidence="2" type="ORF">HNP76_001832</name>
</gene>
<name>A0A7W8LMF5_9SPIR</name>
<reference evidence="2 3" key="1">
    <citation type="submission" date="2020-08" db="EMBL/GenBank/DDBJ databases">
        <title>Genomic Encyclopedia of Type Strains, Phase IV (KMG-IV): sequencing the most valuable type-strain genomes for metagenomic binning, comparative biology and taxonomic classification.</title>
        <authorList>
            <person name="Goeker M."/>
        </authorList>
    </citation>
    <scope>NUCLEOTIDE SEQUENCE [LARGE SCALE GENOMIC DNA]</scope>
    <source>
        <strain evidence="2 3">DSM 103462</strain>
    </source>
</reference>
<dbReference type="NCBIfam" id="TIGR00305">
    <property type="entry name" value="putative toxin-antitoxin system toxin component, PIN family"/>
    <property type="match status" value="1"/>
</dbReference>
<dbReference type="RefSeq" id="WP_184659734.1">
    <property type="nucleotide sequence ID" value="NZ_CP031518.1"/>
</dbReference>
<dbReference type="Pfam" id="PF13470">
    <property type="entry name" value="PIN_3"/>
    <property type="match status" value="1"/>
</dbReference>
<dbReference type="Proteomes" id="UP000518887">
    <property type="component" value="Unassembled WGS sequence"/>
</dbReference>
<keyword evidence="3" id="KW-1185">Reference proteome</keyword>
<comment type="caution">
    <text evidence="2">The sequence shown here is derived from an EMBL/GenBank/DDBJ whole genome shotgun (WGS) entry which is preliminary data.</text>
</comment>
<dbReference type="AlphaFoldDB" id="A0A7W8LMF5"/>
<dbReference type="PANTHER" id="PTHR34610">
    <property type="entry name" value="SSL7007 PROTEIN"/>
    <property type="match status" value="1"/>
</dbReference>
<dbReference type="InterPro" id="IPR002850">
    <property type="entry name" value="PIN_toxin-like"/>
</dbReference>
<evidence type="ECO:0000313" key="2">
    <source>
        <dbReference type="EMBL" id="MBB5226459.1"/>
    </source>
</evidence>
<dbReference type="EMBL" id="JACHFQ010000005">
    <property type="protein sequence ID" value="MBB5226459.1"/>
    <property type="molecule type" value="Genomic_DNA"/>
</dbReference>
<dbReference type="Gene3D" id="3.40.50.1010">
    <property type="entry name" value="5'-nuclease"/>
    <property type="match status" value="1"/>
</dbReference>
<evidence type="ECO:0000259" key="1">
    <source>
        <dbReference type="SMART" id="SM00670"/>
    </source>
</evidence>
<dbReference type="PANTHER" id="PTHR34610:SF3">
    <property type="entry name" value="SSL7007 PROTEIN"/>
    <property type="match status" value="1"/>
</dbReference>
<dbReference type="InterPro" id="IPR002716">
    <property type="entry name" value="PIN_dom"/>
</dbReference>
<dbReference type="InterPro" id="IPR029060">
    <property type="entry name" value="PIN-like_dom_sf"/>
</dbReference>
<protein>
    <submittedName>
        <fullName evidence="2">Putative PIN family toxin of toxin-antitoxin system</fullName>
    </submittedName>
</protein>
<organism evidence="2 3">
    <name type="scientific">Treponema ruminis</name>
    <dbReference type="NCBI Taxonomy" id="744515"/>
    <lineage>
        <taxon>Bacteria</taxon>
        <taxon>Pseudomonadati</taxon>
        <taxon>Spirochaetota</taxon>
        <taxon>Spirochaetia</taxon>
        <taxon>Spirochaetales</taxon>
        <taxon>Treponemataceae</taxon>
        <taxon>Treponema</taxon>
    </lineage>
</organism>
<proteinExistence type="predicted"/>
<dbReference type="SMART" id="SM00670">
    <property type="entry name" value="PINc"/>
    <property type="match status" value="1"/>
</dbReference>
<dbReference type="SUPFAM" id="SSF88723">
    <property type="entry name" value="PIN domain-like"/>
    <property type="match status" value="1"/>
</dbReference>
<evidence type="ECO:0000313" key="3">
    <source>
        <dbReference type="Proteomes" id="UP000518887"/>
    </source>
</evidence>
<sequence>MRVVLDTCVIFQALYSQSGASHAILQMVRNGDLQIVISTPVFVEYCDVCLRKSSLELFELTEEDVWDVLNFIAYISVKIDIKYLLRPNLQDEGDNLIMELAFASDSRYLITKNVRDFTCNSDLHFDGVTVITPADFMQKVIRGKSK</sequence>
<feature type="domain" description="PIN" evidence="1">
    <location>
        <begin position="1"/>
        <end position="118"/>
    </location>
</feature>
<accession>A0A7W8LMF5</accession>